<dbReference type="EMBL" id="MORL01000012">
    <property type="protein sequence ID" value="OIN57412.1"/>
    <property type="molecule type" value="Genomic_DNA"/>
</dbReference>
<evidence type="ECO:0000313" key="2">
    <source>
        <dbReference type="EMBL" id="OIN57412.1"/>
    </source>
</evidence>
<gene>
    <name evidence="2" type="ORF">BLX24_19455</name>
</gene>
<sequence>MVKKSSLEQVIFSLTIFFTSSIVYFFAYNAVDCTGGKDNYTEVSIIDKQCQDIWPNDTLSLEKRLPAGHGPTRQVIQPYFHAAKYLLHIRDASGYRIAYVDENQFRHYRIGDRAKLRSRIGKSGCKCSETVL</sequence>
<proteinExistence type="predicted"/>
<keyword evidence="1" id="KW-0812">Transmembrane</keyword>
<dbReference type="AlphaFoldDB" id="A0A1S2VFC4"/>
<accession>A0A1S2VFC4</accession>
<evidence type="ECO:0000256" key="1">
    <source>
        <dbReference type="SAM" id="Phobius"/>
    </source>
</evidence>
<reference evidence="2 3" key="1">
    <citation type="submission" date="2016-10" db="EMBL/GenBank/DDBJ databases">
        <title>Arsenicibacter rosenii gen. nov., sp. nov., an efficient arsenic-methylating bacterium isolated from an arsenic-contaminated paddy soil.</title>
        <authorList>
            <person name="Huang K."/>
        </authorList>
    </citation>
    <scope>NUCLEOTIDE SEQUENCE [LARGE SCALE GENOMIC DNA]</scope>
    <source>
        <strain evidence="2 3">SM-1</strain>
    </source>
</reference>
<name>A0A1S2VFC4_9BACT</name>
<organism evidence="2 3">
    <name type="scientific">Arsenicibacter rosenii</name>
    <dbReference type="NCBI Taxonomy" id="1750698"/>
    <lineage>
        <taxon>Bacteria</taxon>
        <taxon>Pseudomonadati</taxon>
        <taxon>Bacteroidota</taxon>
        <taxon>Cytophagia</taxon>
        <taxon>Cytophagales</taxon>
        <taxon>Spirosomataceae</taxon>
        <taxon>Arsenicibacter</taxon>
    </lineage>
</organism>
<dbReference type="Proteomes" id="UP000181790">
    <property type="component" value="Unassembled WGS sequence"/>
</dbReference>
<keyword evidence="1" id="KW-1133">Transmembrane helix</keyword>
<feature type="transmembrane region" description="Helical" evidence="1">
    <location>
        <begin position="12"/>
        <end position="31"/>
    </location>
</feature>
<evidence type="ECO:0000313" key="3">
    <source>
        <dbReference type="Proteomes" id="UP000181790"/>
    </source>
</evidence>
<keyword evidence="3" id="KW-1185">Reference proteome</keyword>
<comment type="caution">
    <text evidence="2">The sequence shown here is derived from an EMBL/GenBank/DDBJ whole genome shotgun (WGS) entry which is preliminary data.</text>
</comment>
<keyword evidence="1" id="KW-0472">Membrane</keyword>
<protein>
    <submittedName>
        <fullName evidence="2">Uncharacterized protein</fullName>
    </submittedName>
</protein>